<evidence type="ECO:0000256" key="3">
    <source>
        <dbReference type="ARBA" id="ARBA00022833"/>
    </source>
</evidence>
<dbReference type="SMART" id="SM00829">
    <property type="entry name" value="PKS_ER"/>
    <property type="match status" value="1"/>
</dbReference>
<dbReference type="InterPro" id="IPR013154">
    <property type="entry name" value="ADH-like_N"/>
</dbReference>
<dbReference type="InterPro" id="IPR013149">
    <property type="entry name" value="ADH-like_C"/>
</dbReference>
<keyword evidence="8" id="KW-1185">Reference proteome</keyword>
<comment type="caution">
    <text evidence="7">The sequence shown here is derived from an EMBL/GenBank/DDBJ whole genome shotgun (WGS) entry which is preliminary data.</text>
</comment>
<dbReference type="Pfam" id="PF08240">
    <property type="entry name" value="ADH_N"/>
    <property type="match status" value="1"/>
</dbReference>
<dbReference type="FunFam" id="3.40.50.720:FF:000022">
    <property type="entry name" value="Cinnamyl alcohol dehydrogenase"/>
    <property type="match status" value="1"/>
</dbReference>
<gene>
    <name evidence="7" type="ORF">HK100_009093</name>
</gene>
<evidence type="ECO:0000256" key="4">
    <source>
        <dbReference type="ARBA" id="ARBA00023002"/>
    </source>
</evidence>
<evidence type="ECO:0000256" key="1">
    <source>
        <dbReference type="ARBA" id="ARBA00001947"/>
    </source>
</evidence>
<dbReference type="GO" id="GO:0008270">
    <property type="term" value="F:zinc ion binding"/>
    <property type="evidence" value="ECO:0007669"/>
    <property type="project" value="InterPro"/>
</dbReference>
<dbReference type="AlphaFoldDB" id="A0AAD5SMX3"/>
<protein>
    <recommendedName>
        <fullName evidence="6">Enoyl reductase (ER) domain-containing protein</fullName>
    </recommendedName>
</protein>
<evidence type="ECO:0000256" key="2">
    <source>
        <dbReference type="ARBA" id="ARBA00022723"/>
    </source>
</evidence>
<dbReference type="PANTHER" id="PTHR42683">
    <property type="entry name" value="ALDEHYDE REDUCTASE"/>
    <property type="match status" value="1"/>
</dbReference>
<dbReference type="Gene3D" id="3.90.180.10">
    <property type="entry name" value="Medium-chain alcohol dehydrogenases, catalytic domain"/>
    <property type="match status" value="1"/>
</dbReference>
<reference evidence="7" key="1">
    <citation type="submission" date="2020-05" db="EMBL/GenBank/DDBJ databases">
        <title>Phylogenomic resolution of chytrid fungi.</title>
        <authorList>
            <person name="Stajich J.E."/>
            <person name="Amses K."/>
            <person name="Simmons R."/>
            <person name="Seto K."/>
            <person name="Myers J."/>
            <person name="Bonds A."/>
            <person name="Quandt C.A."/>
            <person name="Barry K."/>
            <person name="Liu P."/>
            <person name="Grigoriev I."/>
            <person name="Longcore J.E."/>
            <person name="James T.Y."/>
        </authorList>
    </citation>
    <scope>NUCLEOTIDE SEQUENCE</scope>
    <source>
        <strain evidence="7">JEL0513</strain>
    </source>
</reference>
<name>A0AAD5SMX3_9FUNG</name>
<dbReference type="CDD" id="cd05283">
    <property type="entry name" value="CAD1"/>
    <property type="match status" value="1"/>
</dbReference>
<dbReference type="Gene3D" id="3.40.50.720">
    <property type="entry name" value="NAD(P)-binding Rossmann-like Domain"/>
    <property type="match status" value="1"/>
</dbReference>
<dbReference type="GO" id="GO:0016616">
    <property type="term" value="F:oxidoreductase activity, acting on the CH-OH group of donors, NAD or NADP as acceptor"/>
    <property type="evidence" value="ECO:0007669"/>
    <property type="project" value="InterPro"/>
</dbReference>
<proteinExistence type="inferred from homology"/>
<dbReference type="InterPro" id="IPR020843">
    <property type="entry name" value="ER"/>
</dbReference>
<evidence type="ECO:0000313" key="7">
    <source>
        <dbReference type="EMBL" id="KAJ3085305.1"/>
    </source>
</evidence>
<sequence>MSAKLPTGEKVYAIGTTEARQKLHLIEIPRRKVGAKDVRIKIEYAGVCHSDLHFNRQEWGTTGMPNVPGHEIVGFVTDVGAQVTKFKTGDTVGVGVFVDSCRKCDECTRDLVPYCAKGVIQTYGSPVNDEIGHTLGGYSEAIVVDEAYVLSIPKNLDLAAAAPLLCAGITVWSPMKHFGVKAGDHVGVLGLGGLGHMAVKLAVALGAKVTVLSRSTGKSDDAYRLGASKVLITSDKHAFAAANRTFDFIIDTVSAPHDLNEISTLLRTDGTIVLLGVIPNLDISPATMIFKRIKIAGSLVGGLTETQEMLDFCGKHNITSDIELVSVNQTEQAWERMLKSDVKFRFVLDIAGTLNKNAIVVV</sequence>
<keyword evidence="4" id="KW-0560">Oxidoreductase</keyword>
<comment type="similarity">
    <text evidence="5">Belongs to the zinc-containing alcohol dehydrogenase family.</text>
</comment>
<evidence type="ECO:0000313" key="8">
    <source>
        <dbReference type="Proteomes" id="UP001211907"/>
    </source>
</evidence>
<feature type="domain" description="Enoyl reductase (ER)" evidence="6">
    <location>
        <begin position="18"/>
        <end position="348"/>
    </location>
</feature>
<evidence type="ECO:0000259" key="6">
    <source>
        <dbReference type="SMART" id="SM00829"/>
    </source>
</evidence>
<dbReference type="PROSITE" id="PS00059">
    <property type="entry name" value="ADH_ZINC"/>
    <property type="match status" value="1"/>
</dbReference>
<organism evidence="7 8">
    <name type="scientific">Physocladia obscura</name>
    <dbReference type="NCBI Taxonomy" id="109957"/>
    <lineage>
        <taxon>Eukaryota</taxon>
        <taxon>Fungi</taxon>
        <taxon>Fungi incertae sedis</taxon>
        <taxon>Chytridiomycota</taxon>
        <taxon>Chytridiomycota incertae sedis</taxon>
        <taxon>Chytridiomycetes</taxon>
        <taxon>Chytridiales</taxon>
        <taxon>Chytriomycetaceae</taxon>
        <taxon>Physocladia</taxon>
    </lineage>
</organism>
<dbReference type="InterPro" id="IPR047109">
    <property type="entry name" value="CAD-like"/>
</dbReference>
<dbReference type="SUPFAM" id="SSF51735">
    <property type="entry name" value="NAD(P)-binding Rossmann-fold domains"/>
    <property type="match status" value="1"/>
</dbReference>
<dbReference type="Pfam" id="PF00107">
    <property type="entry name" value="ADH_zinc_N"/>
    <property type="match status" value="1"/>
</dbReference>
<dbReference type="EMBL" id="JADGJH010004574">
    <property type="protein sequence ID" value="KAJ3085305.1"/>
    <property type="molecule type" value="Genomic_DNA"/>
</dbReference>
<keyword evidence="2 5" id="KW-0479">Metal-binding</keyword>
<accession>A0AAD5SMX3</accession>
<dbReference type="Proteomes" id="UP001211907">
    <property type="component" value="Unassembled WGS sequence"/>
</dbReference>
<keyword evidence="3 5" id="KW-0862">Zinc</keyword>
<evidence type="ECO:0000256" key="5">
    <source>
        <dbReference type="RuleBase" id="RU361277"/>
    </source>
</evidence>
<comment type="cofactor">
    <cofactor evidence="1 5">
        <name>Zn(2+)</name>
        <dbReference type="ChEBI" id="CHEBI:29105"/>
    </cofactor>
</comment>
<dbReference type="InterPro" id="IPR011032">
    <property type="entry name" value="GroES-like_sf"/>
</dbReference>
<dbReference type="SUPFAM" id="SSF50129">
    <property type="entry name" value="GroES-like"/>
    <property type="match status" value="1"/>
</dbReference>
<dbReference type="InterPro" id="IPR002328">
    <property type="entry name" value="ADH_Zn_CS"/>
</dbReference>
<dbReference type="InterPro" id="IPR036291">
    <property type="entry name" value="NAD(P)-bd_dom_sf"/>
</dbReference>